<comment type="caution">
    <text evidence="4">The sequence shown here is derived from an EMBL/GenBank/DDBJ whole genome shotgun (WGS) entry which is preliminary data.</text>
</comment>
<dbReference type="GO" id="GO:0016746">
    <property type="term" value="F:acyltransferase activity"/>
    <property type="evidence" value="ECO:0007669"/>
    <property type="project" value="UniProtKB-KW"/>
</dbReference>
<proteinExistence type="predicted"/>
<dbReference type="Proteomes" id="UP001266357">
    <property type="component" value="Unassembled WGS sequence"/>
</dbReference>
<dbReference type="PROSITE" id="PS51186">
    <property type="entry name" value="GNAT"/>
    <property type="match status" value="1"/>
</dbReference>
<dbReference type="RefSeq" id="WP_311584598.1">
    <property type="nucleotide sequence ID" value="NZ_JAVRIF010000012.1"/>
</dbReference>
<gene>
    <name evidence="4" type="ORF">RM573_16520</name>
</gene>
<keyword evidence="1 4" id="KW-0808">Transferase</keyword>
<name>A0ABU3A6N2_9GAMM</name>
<evidence type="ECO:0000313" key="4">
    <source>
        <dbReference type="EMBL" id="MDT0605207.1"/>
    </source>
</evidence>
<keyword evidence="5" id="KW-1185">Reference proteome</keyword>
<reference evidence="4 5" key="1">
    <citation type="submission" date="2023-09" db="EMBL/GenBank/DDBJ databases">
        <authorList>
            <person name="Rey-Velasco X."/>
        </authorList>
    </citation>
    <scope>NUCLEOTIDE SEQUENCE [LARGE SCALE GENOMIC DNA]</scope>
    <source>
        <strain evidence="4 5">W431</strain>
    </source>
</reference>
<dbReference type="SUPFAM" id="SSF55729">
    <property type="entry name" value="Acyl-CoA N-acyltransferases (Nat)"/>
    <property type="match status" value="1"/>
</dbReference>
<dbReference type="CDD" id="cd04301">
    <property type="entry name" value="NAT_SF"/>
    <property type="match status" value="1"/>
</dbReference>
<dbReference type="InterPro" id="IPR016181">
    <property type="entry name" value="Acyl_CoA_acyltransferase"/>
</dbReference>
<dbReference type="Pfam" id="PF13420">
    <property type="entry name" value="Acetyltransf_4"/>
    <property type="match status" value="1"/>
</dbReference>
<feature type="domain" description="N-acetyltransferase" evidence="3">
    <location>
        <begin position="4"/>
        <end position="157"/>
    </location>
</feature>
<accession>A0ABU3A6N2</accession>
<dbReference type="EC" id="2.3.1.-" evidence="4"/>
<evidence type="ECO:0000256" key="1">
    <source>
        <dbReference type="ARBA" id="ARBA00022679"/>
    </source>
</evidence>
<keyword evidence="2 4" id="KW-0012">Acyltransferase</keyword>
<evidence type="ECO:0000259" key="3">
    <source>
        <dbReference type="PROSITE" id="PS51186"/>
    </source>
</evidence>
<dbReference type="InterPro" id="IPR000182">
    <property type="entry name" value="GNAT_dom"/>
</dbReference>
<sequence>MVDTILREVELNDAPQIANIYNYYIESTVITFEEQVIVAQDIEKRIEKIQRAGHFWFVAEVDNKIVGYAYSAPWRDRSAYRFASEVSIYLTKDSQGKGLGSLLYQALFQQLKSTPIKILIGGITLPNESSVALHEKFGMEKVAHFKDVGYKFDQWLDVGYWQLKLF</sequence>
<dbReference type="PANTHER" id="PTHR43072">
    <property type="entry name" value="N-ACETYLTRANSFERASE"/>
    <property type="match status" value="1"/>
</dbReference>
<evidence type="ECO:0000256" key="2">
    <source>
        <dbReference type="ARBA" id="ARBA00023315"/>
    </source>
</evidence>
<evidence type="ECO:0000313" key="5">
    <source>
        <dbReference type="Proteomes" id="UP001266357"/>
    </source>
</evidence>
<organism evidence="4 5">
    <name type="scientific">Thalassotalea castellviae</name>
    <dbReference type="NCBI Taxonomy" id="3075612"/>
    <lineage>
        <taxon>Bacteria</taxon>
        <taxon>Pseudomonadati</taxon>
        <taxon>Pseudomonadota</taxon>
        <taxon>Gammaproteobacteria</taxon>
        <taxon>Alteromonadales</taxon>
        <taxon>Colwelliaceae</taxon>
        <taxon>Thalassotalea</taxon>
    </lineage>
</organism>
<dbReference type="EMBL" id="JAVRIF010000012">
    <property type="protein sequence ID" value="MDT0605207.1"/>
    <property type="molecule type" value="Genomic_DNA"/>
</dbReference>
<dbReference type="PANTHER" id="PTHR43072:SF23">
    <property type="entry name" value="UPF0039 PROTEIN C11D3.02C"/>
    <property type="match status" value="1"/>
</dbReference>
<dbReference type="Gene3D" id="3.40.630.30">
    <property type="match status" value="1"/>
</dbReference>
<protein>
    <submittedName>
        <fullName evidence="4">GNAT family N-acetyltransferase</fullName>
        <ecNumber evidence="4">2.3.1.-</ecNumber>
    </submittedName>
</protein>